<dbReference type="AlphaFoldDB" id="A0AAN8ZUB5"/>
<sequence length="215" mass="24321">MEGSFEQGGNAAQYSEHLENMVAFKAAIAKKSFDESVDILERSKTSTQLIPSAFDDLRNEARKSNETFKYWDTFITLATIFENLIRSDREGNRQEASGKSQTKREDKQRQCVIEIANASGRSMKELLEFDLTSTYVFSDQGLLAKGSKSALINEVAKKHANYDGKVLDYSKNMRFWYIADVMVNARKITTKEFTKLGDFSGTIVDSIQKFAEDAD</sequence>
<proteinExistence type="predicted"/>
<evidence type="ECO:0000313" key="1">
    <source>
        <dbReference type="EMBL" id="KAK7047508.1"/>
    </source>
</evidence>
<comment type="caution">
    <text evidence="1">The sequence shown here is derived from an EMBL/GenBank/DDBJ whole genome shotgun (WGS) entry which is preliminary data.</text>
</comment>
<keyword evidence="2" id="KW-1185">Reference proteome</keyword>
<name>A0AAN8ZUB5_HALRR</name>
<dbReference type="Proteomes" id="UP001381693">
    <property type="component" value="Unassembled WGS sequence"/>
</dbReference>
<gene>
    <name evidence="1" type="ORF">SK128_019871</name>
</gene>
<protein>
    <submittedName>
        <fullName evidence="1">Uncharacterized protein</fullName>
    </submittedName>
</protein>
<evidence type="ECO:0000313" key="2">
    <source>
        <dbReference type="Proteomes" id="UP001381693"/>
    </source>
</evidence>
<dbReference type="EMBL" id="JAXCGZ010021619">
    <property type="protein sequence ID" value="KAK7047508.1"/>
    <property type="molecule type" value="Genomic_DNA"/>
</dbReference>
<accession>A0AAN8ZUB5</accession>
<reference evidence="1 2" key="1">
    <citation type="submission" date="2023-11" db="EMBL/GenBank/DDBJ databases">
        <title>Halocaridina rubra genome assembly.</title>
        <authorList>
            <person name="Smith C."/>
        </authorList>
    </citation>
    <scope>NUCLEOTIDE SEQUENCE [LARGE SCALE GENOMIC DNA]</scope>
    <source>
        <strain evidence="1">EP-1</strain>
        <tissue evidence="1">Whole</tissue>
    </source>
</reference>
<organism evidence="1 2">
    <name type="scientific">Halocaridina rubra</name>
    <name type="common">Hawaiian red shrimp</name>
    <dbReference type="NCBI Taxonomy" id="373956"/>
    <lineage>
        <taxon>Eukaryota</taxon>
        <taxon>Metazoa</taxon>
        <taxon>Ecdysozoa</taxon>
        <taxon>Arthropoda</taxon>
        <taxon>Crustacea</taxon>
        <taxon>Multicrustacea</taxon>
        <taxon>Malacostraca</taxon>
        <taxon>Eumalacostraca</taxon>
        <taxon>Eucarida</taxon>
        <taxon>Decapoda</taxon>
        <taxon>Pleocyemata</taxon>
        <taxon>Caridea</taxon>
        <taxon>Atyoidea</taxon>
        <taxon>Atyidae</taxon>
        <taxon>Halocaridina</taxon>
    </lineage>
</organism>